<proteinExistence type="predicted"/>
<organism evidence="2 3">
    <name type="scientific">Stomoxys calcitrans</name>
    <name type="common">Stable fly</name>
    <name type="synonym">Conops calcitrans</name>
    <dbReference type="NCBI Taxonomy" id="35570"/>
    <lineage>
        <taxon>Eukaryota</taxon>
        <taxon>Metazoa</taxon>
        <taxon>Ecdysozoa</taxon>
        <taxon>Arthropoda</taxon>
        <taxon>Hexapoda</taxon>
        <taxon>Insecta</taxon>
        <taxon>Pterygota</taxon>
        <taxon>Neoptera</taxon>
        <taxon>Endopterygota</taxon>
        <taxon>Diptera</taxon>
        <taxon>Brachycera</taxon>
        <taxon>Muscomorpha</taxon>
        <taxon>Muscoidea</taxon>
        <taxon>Muscidae</taxon>
        <taxon>Stomoxys</taxon>
    </lineage>
</organism>
<dbReference type="KEGG" id="scac:106088216"/>
<reference evidence="2" key="1">
    <citation type="submission" date="2020-05" db="UniProtKB">
        <authorList>
            <consortium name="EnsemblMetazoa"/>
        </authorList>
    </citation>
    <scope>IDENTIFICATION</scope>
    <source>
        <strain evidence="2">USDA</strain>
    </source>
</reference>
<evidence type="ECO:0000313" key="2">
    <source>
        <dbReference type="EnsemblMetazoa" id="SCAU003301-PB"/>
    </source>
</evidence>
<feature type="compositionally biased region" description="Basic residues" evidence="1">
    <location>
        <begin position="75"/>
        <end position="85"/>
    </location>
</feature>
<dbReference type="Proteomes" id="UP000095300">
    <property type="component" value="Unassembled WGS sequence"/>
</dbReference>
<feature type="compositionally biased region" description="Acidic residues" evidence="1">
    <location>
        <begin position="45"/>
        <end position="64"/>
    </location>
</feature>
<protein>
    <submittedName>
        <fullName evidence="2">Uncharacterized protein</fullName>
    </submittedName>
</protein>
<gene>
    <name evidence="2" type="primary">106088216</name>
</gene>
<dbReference type="OrthoDB" id="8064578at2759"/>
<sequence length="144" mass="16500">MTKLRDPETNIKLPQNQPEQIESHGDDDQIERVEQQISESIENGGNDDDDFDTADEDSISDGQEEIPKVGPGRPKMVRTGKPGRPRKVYNVLHRMTTENIPQTVKEAMDSDHSNEWREAVVAEFNALQRKNTWEEVFAPSSHWM</sequence>
<evidence type="ECO:0000313" key="3">
    <source>
        <dbReference type="Proteomes" id="UP000095300"/>
    </source>
</evidence>
<accession>A0A1I8NYV4</accession>
<keyword evidence="3" id="KW-1185">Reference proteome</keyword>
<feature type="compositionally biased region" description="Basic and acidic residues" evidence="1">
    <location>
        <begin position="21"/>
        <end position="34"/>
    </location>
</feature>
<dbReference type="VEuPathDB" id="VectorBase:SCAU003301"/>
<name>A0A1I8NYV4_STOCA</name>
<feature type="region of interest" description="Disordered" evidence="1">
    <location>
        <begin position="1"/>
        <end position="85"/>
    </location>
</feature>
<dbReference type="AlphaFoldDB" id="A0A1I8NYV4"/>
<evidence type="ECO:0000256" key="1">
    <source>
        <dbReference type="SAM" id="MobiDB-lite"/>
    </source>
</evidence>
<dbReference type="EnsemblMetazoa" id="SCAU003301-RB">
    <property type="protein sequence ID" value="SCAU003301-PB"/>
    <property type="gene ID" value="SCAU003301"/>
</dbReference>